<keyword evidence="2" id="KW-1185">Reference proteome</keyword>
<sequence length="326" mass="36537">MQAGLAVASRHLSGSHRSPASAASASSPFATQFQQLVHRRLLSSPAADILLQRWEKKKLRLISNSGVQCVMDLLRRWFEVQRTYEKAHTDLAVRSLGVYEDVWLPVQVKTTKKKSSNYGRAWQFHHVDQYAGIPVVCVALSDYRIWCYSGSMLKEVCGRSGLLAVYENGKWDHAKFRCSTALDGPASLSHKLLLAYQGPSFAKNSLANIMLQRSERHQKGEASVAAWAPLLSAAGMDVRPRQLSYEDTPVDAVWCWNGRKFLIQHKLAGIRTDHTNGSYLVVLHKSAGKEGGRRTYRLYDEGDFDLLAVSLPGDRFFYLIPMAVLV</sequence>
<proteinExistence type="predicted"/>
<reference evidence="1 2" key="1">
    <citation type="submission" date="2014-11" db="EMBL/GenBank/DDBJ databases">
        <authorList>
            <person name="Zhu J."/>
            <person name="Qi W."/>
            <person name="Song R."/>
        </authorList>
    </citation>
    <scope>NUCLEOTIDE SEQUENCE [LARGE SCALE GENOMIC DNA]</scope>
</reference>
<dbReference type="AlphaFoldDB" id="A0A0G4ERV1"/>
<dbReference type="InParanoid" id="A0A0G4ERV1"/>
<name>A0A0G4ERV1_VITBC</name>
<dbReference type="Gene3D" id="3.40.1350.10">
    <property type="match status" value="1"/>
</dbReference>
<dbReference type="VEuPathDB" id="CryptoDB:Vbra_8087"/>
<gene>
    <name evidence="1" type="ORF">Vbra_8087</name>
</gene>
<evidence type="ECO:0000313" key="2">
    <source>
        <dbReference type="Proteomes" id="UP000041254"/>
    </source>
</evidence>
<dbReference type="InterPro" id="IPR011856">
    <property type="entry name" value="tRNA_endonuc-like_dom_sf"/>
</dbReference>
<accession>A0A0G4ERV1</accession>
<protein>
    <submittedName>
        <fullName evidence="1">Uncharacterized protein</fullName>
    </submittedName>
</protein>
<evidence type="ECO:0000313" key="1">
    <source>
        <dbReference type="EMBL" id="CEM00946.1"/>
    </source>
</evidence>
<dbReference type="GO" id="GO:0003676">
    <property type="term" value="F:nucleic acid binding"/>
    <property type="evidence" value="ECO:0007669"/>
    <property type="project" value="InterPro"/>
</dbReference>
<dbReference type="EMBL" id="CDMY01000302">
    <property type="protein sequence ID" value="CEM00946.1"/>
    <property type="molecule type" value="Genomic_DNA"/>
</dbReference>
<dbReference type="Proteomes" id="UP000041254">
    <property type="component" value="Unassembled WGS sequence"/>
</dbReference>
<organism evidence="1 2">
    <name type="scientific">Vitrella brassicaformis (strain CCMP3155)</name>
    <dbReference type="NCBI Taxonomy" id="1169540"/>
    <lineage>
        <taxon>Eukaryota</taxon>
        <taxon>Sar</taxon>
        <taxon>Alveolata</taxon>
        <taxon>Colpodellida</taxon>
        <taxon>Vitrellaceae</taxon>
        <taxon>Vitrella</taxon>
    </lineage>
</organism>
<dbReference type="PhylomeDB" id="A0A0G4ERV1"/>